<comment type="caution">
    <text evidence="1">The sequence shown here is derived from an EMBL/GenBank/DDBJ whole genome shotgun (WGS) entry which is preliminary data.</text>
</comment>
<dbReference type="RefSeq" id="WP_108528474.1">
    <property type="nucleotide sequence ID" value="NZ_MUXF01000019.1"/>
</dbReference>
<organism evidence="1 2">
    <name type="scientific">Arcobacter lacus</name>
    <dbReference type="NCBI Taxonomy" id="1912876"/>
    <lineage>
        <taxon>Bacteria</taxon>
        <taxon>Pseudomonadati</taxon>
        <taxon>Campylobacterota</taxon>
        <taxon>Epsilonproteobacteria</taxon>
        <taxon>Campylobacterales</taxon>
        <taxon>Arcobacteraceae</taxon>
        <taxon>Arcobacter</taxon>
    </lineage>
</organism>
<keyword evidence="2" id="KW-1185">Reference proteome</keyword>
<sequence>MIKKLLIGLPILAVLVFGIYIYTYNPVPKCSDEAVIDVLEKRFLGKPDKESIKSVDEAMKAFNNYKGKLDKESITTINEDSETGAYTCQASMRIYFNGPEIPFIYHVSLSDDGEEFYVRIR</sequence>
<gene>
    <name evidence="1" type="ORF">B0175_10340</name>
</gene>
<accession>A0ABX5JI07</accession>
<evidence type="ECO:0000313" key="1">
    <source>
        <dbReference type="EMBL" id="PUE64801.1"/>
    </source>
</evidence>
<evidence type="ECO:0008006" key="3">
    <source>
        <dbReference type="Google" id="ProtNLM"/>
    </source>
</evidence>
<evidence type="ECO:0000313" key="2">
    <source>
        <dbReference type="Proteomes" id="UP000251311"/>
    </source>
</evidence>
<reference evidence="1 2" key="1">
    <citation type="submission" date="2017-02" db="EMBL/GenBank/DDBJ databases">
        <title>Arcobacter lacus sp. nov., a new species isolated from reclaimed water.</title>
        <authorList>
            <person name="Figueras M.J."/>
            <person name="Perez-Cataluna A."/>
            <person name="Salas-Masso N."/>
        </authorList>
    </citation>
    <scope>NUCLEOTIDE SEQUENCE [LARGE SCALE GENOMIC DNA]</scope>
    <source>
        <strain evidence="1 2">RW43-9</strain>
    </source>
</reference>
<protein>
    <recommendedName>
        <fullName evidence="3">DUF3887 domain-containing protein</fullName>
    </recommendedName>
</protein>
<proteinExistence type="predicted"/>
<dbReference type="Proteomes" id="UP000251311">
    <property type="component" value="Unassembled WGS sequence"/>
</dbReference>
<name>A0ABX5JI07_9BACT</name>
<dbReference type="EMBL" id="MUXF01000019">
    <property type="protein sequence ID" value="PUE64801.1"/>
    <property type="molecule type" value="Genomic_DNA"/>
</dbReference>